<reference evidence="11" key="1">
    <citation type="submission" date="2021-09" db="EMBL/GenBank/DDBJ databases">
        <title>The genome of Mauremys mutica provides insights into the evolution of semi-aquatic lifestyle.</title>
        <authorList>
            <person name="Gong S."/>
            <person name="Gao Y."/>
        </authorList>
    </citation>
    <scope>NUCLEOTIDE SEQUENCE</scope>
    <source>
        <strain evidence="11">MM-2020</strain>
        <tissue evidence="11">Muscle</tissue>
    </source>
</reference>
<dbReference type="SMART" id="SM00449">
    <property type="entry name" value="SPRY"/>
    <property type="match status" value="1"/>
</dbReference>
<keyword evidence="3" id="KW-0964">Secreted</keyword>
<dbReference type="CDD" id="cd12888">
    <property type="entry name" value="SPRY_PRY_TRIM7_like"/>
    <property type="match status" value="1"/>
</dbReference>
<evidence type="ECO:0000256" key="8">
    <source>
        <dbReference type="SAM" id="MobiDB-lite"/>
    </source>
</evidence>
<comment type="subcellular location">
    <subcellularLocation>
        <location evidence="1">Secreted</location>
    </subcellularLocation>
</comment>
<evidence type="ECO:0000313" key="12">
    <source>
        <dbReference type="Proteomes" id="UP000827986"/>
    </source>
</evidence>
<dbReference type="Pfam" id="PF21109">
    <property type="entry name" value="Stonustoxin_helical"/>
    <property type="match status" value="2"/>
</dbReference>
<keyword evidence="12" id="KW-1185">Reference proteome</keyword>
<dbReference type="CDD" id="cd00063">
    <property type="entry name" value="FN3"/>
    <property type="match status" value="4"/>
</dbReference>
<feature type="domain" description="Fibronectin type-III" evidence="10">
    <location>
        <begin position="616"/>
        <end position="718"/>
    </location>
</feature>
<comment type="caution">
    <text evidence="11">The sequence shown here is derived from an EMBL/GenBank/DDBJ whole genome shotgun (WGS) entry which is preliminary data.</text>
</comment>
<dbReference type="PRINTS" id="PR00014">
    <property type="entry name" value="FNTYPEIII"/>
</dbReference>
<dbReference type="Gene3D" id="2.60.120.920">
    <property type="match status" value="1"/>
</dbReference>
<dbReference type="Pfam" id="PF00041">
    <property type="entry name" value="fn3"/>
    <property type="match status" value="4"/>
</dbReference>
<gene>
    <name evidence="11" type="ORF">KIL84_010944</name>
</gene>
<feature type="domain" description="Fibronectin type-III" evidence="10">
    <location>
        <begin position="516"/>
        <end position="612"/>
    </location>
</feature>
<evidence type="ECO:0000259" key="10">
    <source>
        <dbReference type="PROSITE" id="PS50853"/>
    </source>
</evidence>
<dbReference type="InterPro" id="IPR052090">
    <property type="entry name" value="Cytolytic_pore-forming_toxin"/>
</dbReference>
<dbReference type="SMART" id="SM00589">
    <property type="entry name" value="PRY"/>
    <property type="match status" value="1"/>
</dbReference>
<dbReference type="PROSITE" id="PS50188">
    <property type="entry name" value="B302_SPRY"/>
    <property type="match status" value="1"/>
</dbReference>
<evidence type="ECO:0000256" key="2">
    <source>
        <dbReference type="ARBA" id="ARBA00006480"/>
    </source>
</evidence>
<sequence>MAGSADTIVMPALGRPFQLGMLYDCRSDSLIPGITLWDLETLRNHVDAEPQPKADFQIIASDTTDDKASALNVTASLKASFLSGLVEVNGSAEYLSDTKTSKHQARVSLRYSTTTQFKQLSMSRLGLPNISYPDVFDQGTATHVVTAVLYGAQAFFVFDQDVSSSENVQDIHGNLHVIIKMIPQVSIKGEGALKMDDTEKAQAEKLSCKFYGDFALENNPATYQDAMKTYSTLPKLLGYRGEKAVPVRVWLYPLTKLDSKAAQLVREISTELIFDVQTALEQLTELDMRCNDAVKKSNATKFPEIRSKIQQFKDLCKQHRETLQKQLASILPSIRGGGKEEGALVDILSRKKQSPFNTQKLNEFLDTKEREMNYVNSYLKALMDVEVVSSQSALDEIVLDTGFDFIVSFTFTSLNEEEPYLSDLKQWLQTQSMEETHDPASASAVAEKPKSKEWFEEKEMYKKARKSAKSLSNFAIVNKSNGKTRFIVASVPDKDNPGTAIYLYEEGELVSTNFEPPSKPLPALIDGIRHDRVQLTFNPAAYGRAAISGYRAEYRIVGQENWTAVDVNNTQETFTVTGLRANTEYQFRYAAVSKPGLSESSNVSDPVKTLLPPTSPPGKPVTATVESSAITLSWESPSVTGDGVSIREYQVEYKEEAGDTSHEGKEKWLERRTGKRTEFCTIDELRPETPYRFRVSAVCADGAVSDPSEEIWLSTLKGQTAERASGCGTMAGLADTIEMPALGRPFQLGMLYDCRSDSLIPGITLWRPEQLRMDVNTKPQPRTEFEIIASDTIEEKANALNVTASVKASFLGGLVEVSGSAKYLNDTRKSKQQARVTLQYSATTKFEHLTMSHLGPENVSYRAVFDQGTATHVVTAVLYGAQAFFVFDREVSSSENVREIEGKLQIVMKKIPLFSIEGEGAVKMDESEKLNAEKFNCKFHGDFALERNPTNFQDAMKMYSTLPKLLGDSREKAVPVKVWLYPLTKLDSRAAQLVREISLTLISDAQTTMEELAELNMRCNDMVKNPIATSFPEIKLKIQQFRDLCKQHRQSFQKQLAGLLPSIRGGEKEEGALVDILSCKNQSPFNTQRLSEFLDTKEKEMNYVNSYLRILSNVEVVSSQSELDEIVLSPELNFIVSFTFTSLREEEPYLSDLKQWLQTQFIRETHDPALASSVAEKPKSKVWFEEKEIYQKSQKSAKSLSHFVSVNKPNRKTRFIVASVPDKDNPRAAIYLYEDGELISTNFEPPSKPLPALIDGIRHDRVQLTFNPVAYGRAAISGYRAEYRIVGQENWAAVDVNNTQETFTVTGLRANTEYQFRYAAVSKPGLSESSDVSDPVKTLPLTSPPGKPVATAVDSSAITFSWESPSVTGDGVTIREYQVEYKEEDEGERHEGKEKWLERRASKRTKFCTIDELRPRTPYRFRVSAVCADGTVSHPANVTLDPDTAHPELVLSEDGRRVSRGYESQTLPDKPERFDYLLSVLGSEGFTWGKHSWQVKVEGGADADWAVGVARESVPRKGEIGFTPEEGVWVVQKWGSARDYRAHTSPVTRLSLSREPSRIRVSLDYEGGSVAFNYADNLAPIFTFPRAYFNGEKIFPFF</sequence>
<dbReference type="Pfam" id="PF18078">
    <property type="entry name" value="Thioredoxin_11"/>
    <property type="match status" value="2"/>
</dbReference>
<keyword evidence="5" id="KW-0354">Hemolysis</keyword>
<evidence type="ECO:0000256" key="7">
    <source>
        <dbReference type="ARBA" id="ARBA00023054"/>
    </source>
</evidence>
<accession>A0A9D3XCV6</accession>
<comment type="similarity">
    <text evidence="2">Belongs to the SNTX/VTX toxin family.</text>
</comment>
<feature type="region of interest" description="Disordered" evidence="8">
    <location>
        <begin position="598"/>
        <end position="620"/>
    </location>
</feature>
<dbReference type="GO" id="GO:0005576">
    <property type="term" value="C:extracellular region"/>
    <property type="evidence" value="ECO:0007669"/>
    <property type="project" value="UniProtKB-SubCell"/>
</dbReference>
<proteinExistence type="inferred from homology"/>
<dbReference type="InterPro" id="IPR003961">
    <property type="entry name" value="FN3_dom"/>
</dbReference>
<dbReference type="InterPro" id="IPR013783">
    <property type="entry name" value="Ig-like_fold"/>
</dbReference>
<dbReference type="InterPro" id="IPR056072">
    <property type="entry name" value="SNTX_MACPF/CDC-like_dom"/>
</dbReference>
<keyword evidence="7" id="KW-0175">Coiled coil</keyword>
<feature type="domain" description="Fibronectin type-III" evidence="10">
    <location>
        <begin position="1245"/>
        <end position="1341"/>
    </location>
</feature>
<dbReference type="InterPro" id="IPR036116">
    <property type="entry name" value="FN3_sf"/>
</dbReference>
<dbReference type="SMART" id="SM00060">
    <property type="entry name" value="FN3"/>
    <property type="match status" value="4"/>
</dbReference>
<dbReference type="InterPro" id="IPR013320">
    <property type="entry name" value="ConA-like_dom_sf"/>
</dbReference>
<feature type="domain" description="B30.2/SPRY" evidence="9">
    <location>
        <begin position="1418"/>
        <end position="1598"/>
    </location>
</feature>
<feature type="region of interest" description="Disordered" evidence="8">
    <location>
        <begin position="1327"/>
        <end position="1347"/>
    </location>
</feature>
<dbReference type="GO" id="GO:0090729">
    <property type="term" value="F:toxin activity"/>
    <property type="evidence" value="ECO:0007669"/>
    <property type="project" value="UniProtKB-KW"/>
</dbReference>
<organism evidence="11 12">
    <name type="scientific">Mauremys mutica</name>
    <name type="common">yellowpond turtle</name>
    <dbReference type="NCBI Taxonomy" id="74926"/>
    <lineage>
        <taxon>Eukaryota</taxon>
        <taxon>Metazoa</taxon>
        <taxon>Chordata</taxon>
        <taxon>Craniata</taxon>
        <taxon>Vertebrata</taxon>
        <taxon>Euteleostomi</taxon>
        <taxon>Archelosauria</taxon>
        <taxon>Testudinata</taxon>
        <taxon>Testudines</taxon>
        <taxon>Cryptodira</taxon>
        <taxon>Durocryptodira</taxon>
        <taxon>Testudinoidea</taxon>
        <taxon>Geoemydidae</taxon>
        <taxon>Geoemydinae</taxon>
        <taxon>Mauremys</taxon>
    </lineage>
</organism>
<dbReference type="InterPro" id="IPR003879">
    <property type="entry name" value="Butyrophylin_SPRY"/>
</dbReference>
<evidence type="ECO:0000256" key="4">
    <source>
        <dbReference type="ARBA" id="ARBA00022656"/>
    </source>
</evidence>
<dbReference type="FunFam" id="2.60.120.920:FF:000004">
    <property type="entry name" value="Butyrophilin subfamily 1 member A1"/>
    <property type="match status" value="1"/>
</dbReference>
<dbReference type="InterPro" id="IPR006574">
    <property type="entry name" value="PRY"/>
</dbReference>
<name>A0A9D3XCV6_9SAUR</name>
<evidence type="ECO:0000256" key="5">
    <source>
        <dbReference type="ARBA" id="ARBA00022735"/>
    </source>
</evidence>
<dbReference type="InterPro" id="IPR043136">
    <property type="entry name" value="B30.2/SPRY_sf"/>
</dbReference>
<dbReference type="Pfam" id="PF24674">
    <property type="entry name" value="MACPF_SNTX"/>
    <property type="match status" value="2"/>
</dbReference>
<dbReference type="InterPro" id="IPR001870">
    <property type="entry name" value="B30.2/SPRY"/>
</dbReference>
<dbReference type="EMBL" id="JAHDVG010000474">
    <property type="protein sequence ID" value="KAH1177242.1"/>
    <property type="molecule type" value="Genomic_DNA"/>
</dbReference>
<evidence type="ECO:0000256" key="6">
    <source>
        <dbReference type="ARBA" id="ARBA00022852"/>
    </source>
</evidence>
<keyword evidence="6" id="KW-0204">Cytolysis</keyword>
<evidence type="ECO:0000256" key="1">
    <source>
        <dbReference type="ARBA" id="ARBA00004613"/>
    </source>
</evidence>
<dbReference type="PANTHER" id="PTHR31594">
    <property type="entry name" value="AIG1-TYPE G DOMAIN-CONTAINING PROTEIN"/>
    <property type="match status" value="1"/>
</dbReference>
<dbReference type="GO" id="GO:0031640">
    <property type="term" value="P:killing of cells of another organism"/>
    <property type="evidence" value="ECO:0007669"/>
    <property type="project" value="UniProtKB-KW"/>
</dbReference>
<protein>
    <submittedName>
        <fullName evidence="11">Uncharacterized protein</fullName>
    </submittedName>
</protein>
<dbReference type="SUPFAM" id="SSF49265">
    <property type="entry name" value="Fibronectin type III"/>
    <property type="match status" value="2"/>
</dbReference>
<evidence type="ECO:0000259" key="9">
    <source>
        <dbReference type="PROSITE" id="PS50188"/>
    </source>
</evidence>
<dbReference type="Pfam" id="PF00622">
    <property type="entry name" value="SPRY"/>
    <property type="match status" value="1"/>
</dbReference>
<dbReference type="PROSITE" id="PS50853">
    <property type="entry name" value="FN3"/>
    <property type="match status" value="4"/>
</dbReference>
<dbReference type="InterPro" id="IPR003877">
    <property type="entry name" value="SPRY_dom"/>
</dbReference>
<dbReference type="SUPFAM" id="SSF49899">
    <property type="entry name" value="Concanavalin A-like lectins/glucanases"/>
    <property type="match status" value="1"/>
</dbReference>
<dbReference type="PRINTS" id="PR01407">
    <property type="entry name" value="BUTYPHLNCDUF"/>
</dbReference>
<dbReference type="InterPro" id="IPR048997">
    <property type="entry name" value="Stonustoxin-like_helical"/>
</dbReference>
<feature type="domain" description="Fibronectin type-III" evidence="10">
    <location>
        <begin position="1344"/>
        <end position="1448"/>
    </location>
</feature>
<dbReference type="Gene3D" id="2.60.40.10">
    <property type="entry name" value="Immunoglobulins"/>
    <property type="match status" value="4"/>
</dbReference>
<dbReference type="InterPro" id="IPR040581">
    <property type="entry name" value="Thioredoxin_11"/>
</dbReference>
<dbReference type="Proteomes" id="UP000827986">
    <property type="component" value="Unassembled WGS sequence"/>
</dbReference>
<keyword evidence="4" id="KW-0800">Toxin</keyword>
<dbReference type="PANTHER" id="PTHR31594:SF16">
    <property type="entry name" value="SI:CH211-281L24.3"/>
    <property type="match status" value="1"/>
</dbReference>
<dbReference type="Pfam" id="PF13765">
    <property type="entry name" value="PRY"/>
    <property type="match status" value="1"/>
</dbReference>
<evidence type="ECO:0000256" key="3">
    <source>
        <dbReference type="ARBA" id="ARBA00022525"/>
    </source>
</evidence>
<evidence type="ECO:0000313" key="11">
    <source>
        <dbReference type="EMBL" id="KAH1177242.1"/>
    </source>
</evidence>